<dbReference type="EMBL" id="CP064788">
    <property type="protein sequence ID" value="QSG09316.1"/>
    <property type="molecule type" value="Genomic_DNA"/>
</dbReference>
<dbReference type="Proteomes" id="UP000662973">
    <property type="component" value="Chromosome"/>
</dbReference>
<keyword evidence="3" id="KW-1185">Reference proteome</keyword>
<dbReference type="InterPro" id="IPR006311">
    <property type="entry name" value="TAT_signal"/>
</dbReference>
<accession>A0A897NG45</accession>
<evidence type="ECO:0000313" key="2">
    <source>
        <dbReference type="EMBL" id="QSG09316.1"/>
    </source>
</evidence>
<dbReference type="AlphaFoldDB" id="A0A897NG45"/>
<dbReference type="PROSITE" id="PS51318">
    <property type="entry name" value="TAT"/>
    <property type="match status" value="1"/>
</dbReference>
<reference evidence="2 3" key="1">
    <citation type="submission" date="2020-11" db="EMBL/GenBank/DDBJ databases">
        <title>Carbohydrate-dependent, anaerobic sulfur respiration: A novel catabolism in halophilic archaea.</title>
        <authorList>
            <person name="Sorokin D.Y."/>
            <person name="Messina E."/>
            <person name="Smedile F."/>
            <person name="La Cono V."/>
            <person name="Hallsworth J.E."/>
            <person name="Yakimov M.M."/>
        </authorList>
    </citation>
    <scope>NUCLEOTIDE SEQUENCE [LARGE SCALE GENOMIC DNA]</scope>
    <source>
        <strain evidence="2 3">HSR12-2</strain>
    </source>
</reference>
<evidence type="ECO:0000313" key="3">
    <source>
        <dbReference type="Proteomes" id="UP000662973"/>
    </source>
</evidence>
<evidence type="ECO:0008006" key="4">
    <source>
        <dbReference type="Google" id="ProtNLM"/>
    </source>
</evidence>
<feature type="region of interest" description="Disordered" evidence="1">
    <location>
        <begin position="25"/>
        <end position="53"/>
    </location>
</feature>
<sequence>MTPDIGRRTALKAIGATGAAFALGGIGTAGARGPARAKGRGIANERRRQGASAEPTIVELAIAANAEGGQSYSGSEAKAHRVSPWDEADMICRKPCNLANP</sequence>
<gene>
    <name evidence="2" type="ORF">HSR122_1931</name>
</gene>
<feature type="compositionally biased region" description="Low complexity" evidence="1">
    <location>
        <begin position="31"/>
        <end position="42"/>
    </location>
</feature>
<dbReference type="KEGG" id="hds:HSR122_1931"/>
<name>A0A897NG45_9EURY</name>
<organism evidence="2 3">
    <name type="scientific">Halapricum desulfuricans</name>
    <dbReference type="NCBI Taxonomy" id="2841257"/>
    <lineage>
        <taxon>Archaea</taxon>
        <taxon>Methanobacteriati</taxon>
        <taxon>Methanobacteriota</taxon>
        <taxon>Stenosarchaea group</taxon>
        <taxon>Halobacteria</taxon>
        <taxon>Halobacteriales</taxon>
        <taxon>Haloarculaceae</taxon>
        <taxon>Halapricum</taxon>
    </lineage>
</organism>
<protein>
    <recommendedName>
        <fullName evidence="4">Twin-arginine translocation signal domain-containing protein</fullName>
    </recommendedName>
</protein>
<proteinExistence type="predicted"/>
<evidence type="ECO:0000256" key="1">
    <source>
        <dbReference type="SAM" id="MobiDB-lite"/>
    </source>
</evidence>